<feature type="coiled-coil region" evidence="5">
    <location>
        <begin position="298"/>
        <end position="393"/>
    </location>
</feature>
<dbReference type="InterPro" id="IPR031905">
    <property type="entry name" value="Flotillin_C"/>
</dbReference>
<accession>A0ABY5ATE6</accession>
<sequence length="725" mass="80054">MLYWLTLLQHLSTTTPNTTTVEITPPTPLNAATVPPPVPEPPTAAYSDHSETPPVIIADLAHENDYRELRQEVQEEAELPVIYSQTGSLILGGTAAGIVGIIVLILLGFWAYTRVYQITPNNEAFVRTGGFLAKKNSVILYGGCIVLPGFHELTRVPMREITINVERTGNLAVRTQDYLRANMRVTFYVCVNHDEQDVKTAAARLSRDGNISPADIKEALETRADDAIRAAAKRKTLAEIDSDKLGFADEVLNLIQQDLKKVGLTLNNIAISEVEESDTYDTNNFFDAQGVRLRTETIQKSIKQKEEVELKTEQERRQFQLRTEVAIKQQELNARKEGLELEREEEESQLQQQLEVESMRAQRAREIQESKDREEANQERSKILQRQAVEEEEIAKSQAVQEKQILSAIAIEEQQKKLKVAQALQKQEAEMAEINRQKTIDANRLKAQVEIAEAEQLSELAKQETAIAIAKKTQERLEAEAMRAQAESAVETAIELERAQRKQRLSALAAEEAAEKQRIADNNVIEIDVFRRRRQAESARQAAELEAESIRTLAAAERDRALAEAEGIEAKIKAENALSDANRNADLIREIAPELIERLPELAKSLAPQPGVLGDAKIYAFPNGNNGNGNLSQDISKLMLSTSGLGLIESLTQEGKLEALMTTLAQLLNSNNSEGATPGKTESPQVSPAKASKPPSASPGGGSSRSSAISQTPPGRKTRPESPQA</sequence>
<dbReference type="CDD" id="cd03399">
    <property type="entry name" value="SPFH_flotillin"/>
    <property type="match status" value="1"/>
</dbReference>
<evidence type="ECO:0000259" key="9">
    <source>
        <dbReference type="Pfam" id="PF15975"/>
    </source>
</evidence>
<dbReference type="InterPro" id="IPR001107">
    <property type="entry name" value="Band_7"/>
</dbReference>
<dbReference type="SUPFAM" id="SSF117892">
    <property type="entry name" value="Band 7/SPFH domain"/>
    <property type="match status" value="1"/>
</dbReference>
<feature type="domain" description="Band 7" evidence="8">
    <location>
        <begin position="118"/>
        <end position="296"/>
    </location>
</feature>
<dbReference type="RefSeq" id="WP_252664642.1">
    <property type="nucleotide sequence ID" value="NZ_CP098611.1"/>
</dbReference>
<evidence type="ECO:0000256" key="5">
    <source>
        <dbReference type="SAM" id="Coils"/>
    </source>
</evidence>
<feature type="coiled-coil region" evidence="5">
    <location>
        <begin position="417"/>
        <end position="499"/>
    </location>
</feature>
<dbReference type="InterPro" id="IPR036013">
    <property type="entry name" value="Band_7/SPFH_dom_sf"/>
</dbReference>
<evidence type="ECO:0000313" key="11">
    <source>
        <dbReference type="Proteomes" id="UP001056708"/>
    </source>
</evidence>
<dbReference type="Pfam" id="PF15975">
    <property type="entry name" value="Flot"/>
    <property type="match status" value="1"/>
</dbReference>
<feature type="compositionally biased region" description="Polar residues" evidence="6">
    <location>
        <begin position="670"/>
        <end position="686"/>
    </location>
</feature>
<dbReference type="EMBL" id="CP098611">
    <property type="protein sequence ID" value="USR92487.1"/>
    <property type="molecule type" value="Genomic_DNA"/>
</dbReference>
<evidence type="ECO:0000256" key="7">
    <source>
        <dbReference type="SAM" id="Phobius"/>
    </source>
</evidence>
<gene>
    <name evidence="10" type="ORF">NEA10_07155</name>
</gene>
<feature type="region of interest" description="Disordered" evidence="6">
    <location>
        <begin position="670"/>
        <end position="725"/>
    </location>
</feature>
<keyword evidence="5" id="KW-0175">Coiled coil</keyword>
<evidence type="ECO:0000256" key="1">
    <source>
        <dbReference type="ARBA" id="ARBA00004236"/>
    </source>
</evidence>
<proteinExistence type="inferred from homology"/>
<evidence type="ECO:0000313" key="10">
    <source>
        <dbReference type="EMBL" id="USR92487.1"/>
    </source>
</evidence>
<keyword evidence="7" id="KW-1133">Transmembrane helix</keyword>
<dbReference type="Proteomes" id="UP001056708">
    <property type="component" value="Chromosome"/>
</dbReference>
<name>A0ABY5ATE6_9CYAN</name>
<dbReference type="Pfam" id="PF01145">
    <property type="entry name" value="Band_7"/>
    <property type="match status" value="1"/>
</dbReference>
<keyword evidence="7" id="KW-0812">Transmembrane</keyword>
<feature type="transmembrane region" description="Helical" evidence="7">
    <location>
        <begin position="89"/>
        <end position="112"/>
    </location>
</feature>
<dbReference type="PANTHER" id="PTHR13806:SF31">
    <property type="entry name" value="FLOTILLIN-LIKE PROTEIN 1-RELATED"/>
    <property type="match status" value="1"/>
</dbReference>
<evidence type="ECO:0000259" key="8">
    <source>
        <dbReference type="Pfam" id="PF01145"/>
    </source>
</evidence>
<feature type="domain" description="Flotillin C-terminal" evidence="9">
    <location>
        <begin position="542"/>
        <end position="653"/>
    </location>
</feature>
<organism evidence="10 11">
    <name type="scientific">Phormidium yuhuli AB48</name>
    <dbReference type="NCBI Taxonomy" id="2940671"/>
    <lineage>
        <taxon>Bacteria</taxon>
        <taxon>Bacillati</taxon>
        <taxon>Cyanobacteriota</taxon>
        <taxon>Cyanophyceae</taxon>
        <taxon>Oscillatoriophycideae</taxon>
        <taxon>Oscillatoriales</taxon>
        <taxon>Oscillatoriaceae</taxon>
        <taxon>Phormidium</taxon>
        <taxon>Phormidium yuhuli</taxon>
    </lineage>
</organism>
<reference evidence="10" key="1">
    <citation type="submission" date="2022-06" db="EMBL/GenBank/DDBJ databases">
        <title>Genome sequence of Phormidium yuhuli AB48 isolated from an industrial photobioreactor environment.</title>
        <authorList>
            <person name="Qiu Y."/>
            <person name="Noonan A.J.C."/>
            <person name="Dofher K."/>
            <person name="Koch M."/>
            <person name="Kieft B."/>
            <person name="Lin X."/>
            <person name="Ziels R.M."/>
            <person name="Hallam S.J."/>
        </authorList>
    </citation>
    <scope>NUCLEOTIDE SEQUENCE</scope>
    <source>
        <strain evidence="10">AB48</strain>
    </source>
</reference>
<keyword evidence="3" id="KW-1003">Cell membrane</keyword>
<evidence type="ECO:0000256" key="6">
    <source>
        <dbReference type="SAM" id="MobiDB-lite"/>
    </source>
</evidence>
<comment type="subcellular location">
    <subcellularLocation>
        <location evidence="1">Cell membrane</location>
    </subcellularLocation>
</comment>
<evidence type="ECO:0000256" key="4">
    <source>
        <dbReference type="ARBA" id="ARBA00023136"/>
    </source>
</evidence>
<dbReference type="InterPro" id="IPR027705">
    <property type="entry name" value="Flotillin_fam"/>
</dbReference>
<keyword evidence="11" id="KW-1185">Reference proteome</keyword>
<protein>
    <submittedName>
        <fullName evidence="10">SPFH domain-containing protein</fullName>
    </submittedName>
</protein>
<dbReference type="PANTHER" id="PTHR13806">
    <property type="entry name" value="FLOTILLIN-RELATED"/>
    <property type="match status" value="1"/>
</dbReference>
<keyword evidence="4 7" id="KW-0472">Membrane</keyword>
<dbReference type="Gene3D" id="3.30.479.30">
    <property type="entry name" value="Band 7 domain"/>
    <property type="match status" value="1"/>
</dbReference>
<evidence type="ECO:0000256" key="3">
    <source>
        <dbReference type="ARBA" id="ARBA00022475"/>
    </source>
</evidence>
<comment type="similarity">
    <text evidence="2">Belongs to the band 7/mec-2 family. Flotillin subfamily.</text>
</comment>
<evidence type="ECO:0000256" key="2">
    <source>
        <dbReference type="ARBA" id="ARBA00007161"/>
    </source>
</evidence>